<dbReference type="EMBL" id="CAHJWF010000338">
    <property type="protein sequence ID" value="CAB5506594.1"/>
    <property type="molecule type" value="Genomic_DNA"/>
</dbReference>
<gene>
    <name evidence="1" type="ORF">AZO1586I_1636</name>
</gene>
<accession>A0ABN7GC09</accession>
<evidence type="ECO:0000313" key="2">
    <source>
        <dbReference type="Proteomes" id="UP000626656"/>
    </source>
</evidence>
<evidence type="ECO:0000313" key="1">
    <source>
        <dbReference type="EMBL" id="CAB5506594.1"/>
    </source>
</evidence>
<feature type="non-terminal residue" evidence="1">
    <location>
        <position position="1"/>
    </location>
</feature>
<dbReference type="Proteomes" id="UP000626656">
    <property type="component" value="Unassembled WGS sequence"/>
</dbReference>
<name>A0ABN7GC09_9GAMM</name>
<keyword evidence="2" id="KW-1185">Reference proteome</keyword>
<proteinExistence type="predicted"/>
<protein>
    <submittedName>
        <fullName evidence="1">Uncharacterized protein</fullName>
    </submittedName>
</protein>
<comment type="caution">
    <text evidence="1">The sequence shown here is derived from an EMBL/GenBank/DDBJ whole genome shotgun (WGS) entry which is preliminary data.</text>
</comment>
<sequence length="29" mass="3155">VYAGDACITVDLHESDKRNVLLGPLLIDN</sequence>
<organism evidence="1 2">
    <name type="scientific">Bathymodiolus thermophilus thioautotrophic gill symbiont</name>
    <dbReference type="NCBI Taxonomy" id="2360"/>
    <lineage>
        <taxon>Bacteria</taxon>
        <taxon>Pseudomonadati</taxon>
        <taxon>Pseudomonadota</taxon>
        <taxon>Gammaproteobacteria</taxon>
        <taxon>sulfur-oxidizing symbionts</taxon>
    </lineage>
</organism>
<reference evidence="1 2" key="1">
    <citation type="submission" date="2020-05" db="EMBL/GenBank/DDBJ databases">
        <authorList>
            <person name="Petersen J."/>
            <person name="Sayavedra L."/>
        </authorList>
    </citation>
    <scope>NUCLEOTIDE SEQUENCE [LARGE SCALE GENOMIC DNA]</scope>
    <source>
        <strain evidence="1">B azoricus SOX ET2 1586I</strain>
    </source>
</reference>